<evidence type="ECO:0000313" key="1">
    <source>
        <dbReference type="EMBL" id="OAD72443.1"/>
    </source>
</evidence>
<dbReference type="InterPro" id="IPR009057">
    <property type="entry name" value="Homeodomain-like_sf"/>
</dbReference>
<proteinExistence type="predicted"/>
<gene>
    <name evidence="1" type="ORF">PHYBLDRAFT_146634</name>
</gene>
<protein>
    <submittedName>
        <fullName evidence="1">Homeodomain-like DNA binding domain-containing transcription factor</fullName>
    </submittedName>
</protein>
<dbReference type="GO" id="GO:0003677">
    <property type="term" value="F:DNA binding"/>
    <property type="evidence" value="ECO:0007669"/>
    <property type="project" value="UniProtKB-KW"/>
</dbReference>
<sequence length="310" mass="35150">MDFINYIPDENYNNFMTERMEVDEAAVEFGEIEMLRGNEYFVEDTPQSTADEKMEEMVLELGEMMITKTKRYKKYGPEQIARFINILQETGETVPKAAEACGIPTSSAYRLLNQFNDSNRTILPGSTSTQKGKAKPKKLFPIHTAFLIQLFDANPSTVLEQAREELMKQFGLSVAISSLYVHISEKCCLTLKQASKYTIERDAPRTLNLRYEIINKWIEAGVDFQKNCVFIDEAGFHSQLMRGRAWSKVGAPANVKVHTQKDVNLSMIGCICARGIISFTKVIPLKIGDAELIEKEFHSEVSAKKKKAQH</sequence>
<dbReference type="SUPFAM" id="SSF46689">
    <property type="entry name" value="Homeodomain-like"/>
    <property type="match status" value="1"/>
</dbReference>
<dbReference type="Gene3D" id="3.30.420.10">
    <property type="entry name" value="Ribonuclease H-like superfamily/Ribonuclease H"/>
    <property type="match status" value="1"/>
</dbReference>
<reference evidence="2" key="1">
    <citation type="submission" date="2015-06" db="EMBL/GenBank/DDBJ databases">
        <title>Expansion of signal transduction pathways in fungi by whole-genome duplication.</title>
        <authorList>
            <consortium name="DOE Joint Genome Institute"/>
            <person name="Corrochano L.M."/>
            <person name="Kuo A."/>
            <person name="Marcet-Houben M."/>
            <person name="Polaino S."/>
            <person name="Salamov A."/>
            <person name="Villalobos J.M."/>
            <person name="Alvarez M.I."/>
            <person name="Avalos J."/>
            <person name="Benito E.P."/>
            <person name="Benoit I."/>
            <person name="Burger G."/>
            <person name="Camino L.P."/>
            <person name="Canovas D."/>
            <person name="Cerda-Olmedo E."/>
            <person name="Cheng J.-F."/>
            <person name="Dominguez A."/>
            <person name="Elias M."/>
            <person name="Eslava A.P."/>
            <person name="Glaser F."/>
            <person name="Grimwood J."/>
            <person name="Gutierrez G."/>
            <person name="Heitman J."/>
            <person name="Henrissat B."/>
            <person name="Iturriaga E.A."/>
            <person name="Lang B.F."/>
            <person name="Lavin J.L."/>
            <person name="Lee S."/>
            <person name="Li W."/>
            <person name="Lindquist E."/>
            <person name="Lopez-Garcia S."/>
            <person name="Luque E.M."/>
            <person name="Marcos A.T."/>
            <person name="Martin J."/>
            <person name="McCluskey K."/>
            <person name="Medina H.R."/>
            <person name="Miralles-Duran A."/>
            <person name="Miyazaki A."/>
            <person name="Munoz-Torres E."/>
            <person name="Oguiza J.A."/>
            <person name="Ohm R."/>
            <person name="Olmedo M."/>
            <person name="Orejas M."/>
            <person name="Ortiz-Castellanos L."/>
            <person name="Pisabarro A.G."/>
            <person name="Rodriguez-Romero J."/>
            <person name="Ruiz-Herrera J."/>
            <person name="Ruiz-Vazquez R."/>
            <person name="Sanz C."/>
            <person name="Schackwitz W."/>
            <person name="Schmutz J."/>
            <person name="Shahriari M."/>
            <person name="Shelest E."/>
            <person name="Silva-Franco F."/>
            <person name="Soanes D."/>
            <person name="Syed K."/>
            <person name="Tagua V.G."/>
            <person name="Talbot N.J."/>
            <person name="Thon M."/>
            <person name="De vries R.P."/>
            <person name="Wiebenga A."/>
            <person name="Yadav J.S."/>
            <person name="Braun E.L."/>
            <person name="Baker S."/>
            <person name="Garre V."/>
            <person name="Horwitz B."/>
            <person name="Torres-Martinez S."/>
            <person name="Idnurm A."/>
            <person name="Herrera-Estrella A."/>
            <person name="Gabaldon T."/>
            <person name="Grigoriev I.V."/>
        </authorList>
    </citation>
    <scope>NUCLEOTIDE SEQUENCE [LARGE SCALE GENOMIC DNA]</scope>
    <source>
        <strain evidence="2">NRRL 1555(-)</strain>
    </source>
</reference>
<keyword evidence="1" id="KW-0371">Homeobox</keyword>
<organism evidence="1 2">
    <name type="scientific">Phycomyces blakesleeanus (strain ATCC 8743b / DSM 1359 / FGSC 10004 / NBRC 33097 / NRRL 1555)</name>
    <dbReference type="NCBI Taxonomy" id="763407"/>
    <lineage>
        <taxon>Eukaryota</taxon>
        <taxon>Fungi</taxon>
        <taxon>Fungi incertae sedis</taxon>
        <taxon>Mucoromycota</taxon>
        <taxon>Mucoromycotina</taxon>
        <taxon>Mucoromycetes</taxon>
        <taxon>Mucorales</taxon>
        <taxon>Phycomycetaceae</taxon>
        <taxon>Phycomyces</taxon>
    </lineage>
</organism>
<dbReference type="Proteomes" id="UP000077315">
    <property type="component" value="Unassembled WGS sequence"/>
</dbReference>
<dbReference type="RefSeq" id="XP_018290483.1">
    <property type="nucleotide sequence ID" value="XM_018431696.1"/>
</dbReference>
<name>A0A162U588_PHYB8</name>
<dbReference type="AlphaFoldDB" id="A0A162U588"/>
<dbReference type="STRING" id="763407.A0A162U588"/>
<evidence type="ECO:0000313" key="2">
    <source>
        <dbReference type="Proteomes" id="UP000077315"/>
    </source>
</evidence>
<dbReference type="VEuPathDB" id="FungiDB:PHYBLDRAFT_146634"/>
<dbReference type="GeneID" id="28992602"/>
<keyword evidence="2" id="KW-1185">Reference proteome</keyword>
<dbReference type="InParanoid" id="A0A162U588"/>
<dbReference type="InterPro" id="IPR036397">
    <property type="entry name" value="RNaseH_sf"/>
</dbReference>
<dbReference type="PANTHER" id="PTHR46564">
    <property type="entry name" value="TRANSPOSASE"/>
    <property type="match status" value="1"/>
</dbReference>
<accession>A0A162U588</accession>
<dbReference type="PANTHER" id="PTHR46564:SF1">
    <property type="entry name" value="TRANSPOSASE"/>
    <property type="match status" value="1"/>
</dbReference>
<keyword evidence="1" id="KW-0238">DNA-binding</keyword>
<dbReference type="OrthoDB" id="2217172at2759"/>
<dbReference type="EMBL" id="KV440983">
    <property type="protein sequence ID" value="OAD72443.1"/>
    <property type="molecule type" value="Genomic_DNA"/>
</dbReference>